<evidence type="ECO:0000259" key="3">
    <source>
        <dbReference type="Pfam" id="PF01757"/>
    </source>
</evidence>
<keyword evidence="1" id="KW-1133">Transmembrane helix</keyword>
<evidence type="ECO:0000256" key="1">
    <source>
        <dbReference type="SAM" id="Phobius"/>
    </source>
</evidence>
<evidence type="ECO:0000313" key="5">
    <source>
        <dbReference type="Proteomes" id="UP001152888"/>
    </source>
</evidence>
<feature type="chain" id="PRO_5040227614" description="Acyltransferase 3 domain-containing protein" evidence="2">
    <location>
        <begin position="19"/>
        <end position="442"/>
    </location>
</feature>
<dbReference type="InterPro" id="IPR052728">
    <property type="entry name" value="O2_lipid_transport_reg"/>
</dbReference>
<proteinExistence type="predicted"/>
<keyword evidence="1" id="KW-0812">Transmembrane</keyword>
<reference evidence="4" key="1">
    <citation type="submission" date="2022-03" db="EMBL/GenBank/DDBJ databases">
        <authorList>
            <person name="Sayadi A."/>
        </authorList>
    </citation>
    <scope>NUCLEOTIDE SEQUENCE</scope>
</reference>
<dbReference type="Proteomes" id="UP001152888">
    <property type="component" value="Unassembled WGS sequence"/>
</dbReference>
<feature type="transmembrane region" description="Helical" evidence="1">
    <location>
        <begin position="373"/>
        <end position="392"/>
    </location>
</feature>
<keyword evidence="1" id="KW-0472">Membrane</keyword>
<name>A0A9P0JLR7_ACAOB</name>
<dbReference type="OrthoDB" id="10265389at2759"/>
<feature type="transmembrane region" description="Helical" evidence="1">
    <location>
        <begin position="275"/>
        <end position="296"/>
    </location>
</feature>
<evidence type="ECO:0000256" key="2">
    <source>
        <dbReference type="SAM" id="SignalP"/>
    </source>
</evidence>
<dbReference type="GO" id="GO:0016747">
    <property type="term" value="F:acyltransferase activity, transferring groups other than amino-acyl groups"/>
    <property type="evidence" value="ECO:0007669"/>
    <property type="project" value="InterPro"/>
</dbReference>
<dbReference type="PANTHER" id="PTHR11161">
    <property type="entry name" value="O-ACYLTRANSFERASE"/>
    <property type="match status" value="1"/>
</dbReference>
<feature type="transmembrane region" description="Helical" evidence="1">
    <location>
        <begin position="234"/>
        <end position="255"/>
    </location>
</feature>
<protein>
    <recommendedName>
        <fullName evidence="3">Acyltransferase 3 domain-containing protein</fullName>
    </recommendedName>
</protein>
<dbReference type="InterPro" id="IPR002656">
    <property type="entry name" value="Acyl_transf_3_dom"/>
</dbReference>
<feature type="signal peptide" evidence="2">
    <location>
        <begin position="1"/>
        <end position="18"/>
    </location>
</feature>
<accession>A0A9P0JLR7</accession>
<feature type="transmembrane region" description="Helical" evidence="1">
    <location>
        <begin position="135"/>
        <end position="152"/>
    </location>
</feature>
<gene>
    <name evidence="4" type="ORF">ACAOBT_LOCUS1791</name>
</gene>
<keyword evidence="2" id="KW-0732">Signal</keyword>
<dbReference type="Pfam" id="PF01757">
    <property type="entry name" value="Acyl_transf_3"/>
    <property type="match status" value="1"/>
</dbReference>
<organism evidence="4 5">
    <name type="scientific">Acanthoscelides obtectus</name>
    <name type="common">Bean weevil</name>
    <name type="synonym">Bruchus obtectus</name>
    <dbReference type="NCBI Taxonomy" id="200917"/>
    <lineage>
        <taxon>Eukaryota</taxon>
        <taxon>Metazoa</taxon>
        <taxon>Ecdysozoa</taxon>
        <taxon>Arthropoda</taxon>
        <taxon>Hexapoda</taxon>
        <taxon>Insecta</taxon>
        <taxon>Pterygota</taxon>
        <taxon>Neoptera</taxon>
        <taxon>Endopterygota</taxon>
        <taxon>Coleoptera</taxon>
        <taxon>Polyphaga</taxon>
        <taxon>Cucujiformia</taxon>
        <taxon>Chrysomeloidea</taxon>
        <taxon>Chrysomelidae</taxon>
        <taxon>Bruchinae</taxon>
        <taxon>Bruchini</taxon>
        <taxon>Acanthoscelides</taxon>
    </lineage>
</organism>
<keyword evidence="5" id="KW-1185">Reference proteome</keyword>
<evidence type="ECO:0000313" key="4">
    <source>
        <dbReference type="EMBL" id="CAH1956904.1"/>
    </source>
</evidence>
<dbReference type="EMBL" id="CAKOFQ010006668">
    <property type="protein sequence ID" value="CAH1956904.1"/>
    <property type="molecule type" value="Genomic_DNA"/>
</dbReference>
<comment type="caution">
    <text evidence="4">The sequence shown here is derived from an EMBL/GenBank/DDBJ whole genome shotgun (WGS) entry which is preliminary data.</text>
</comment>
<feature type="domain" description="Acyltransferase 3" evidence="3">
    <location>
        <begin position="194"/>
        <end position="394"/>
    </location>
</feature>
<feature type="transmembrane region" description="Helical" evidence="1">
    <location>
        <begin position="418"/>
        <end position="441"/>
    </location>
</feature>
<sequence length="442" mass="51409">MGITLLLIYMCTIYLGFCHVITDEDYALLPPLYEMDNYTNCKLQKNAYCQVSFTLKPLQNSKTWELIQISKKEKFMFSREVIHRAVCIPGDYEGFEDRKAFVESKINEKLKPLYLSTKADDIVCSVKPSFNLPPSSIGILLYILFVVIATMVDHNYKMSSNDIIGKVTKHFSLARNFRKIFRTPSTSDYQRLKCIQGIRTLTCTGIIVIHSKVSHFLTNHEVKREFEELYSIHYYLFIFDYFVIQIFLVISPWLLTLAVLNLYERNGHFTVKDAVVMFVNRCFRFWPVLIAIIFVLRNSNNFSQVSDVTAPKLLAISDSACRNNWMATIFFYQNFYLIEDTCANGTWYVSADVQLYALSLIILFLTLKTKSTAILKISLILSYVVFACVIYFNDLDVVFRPYPGFFQTENMGRLSEPLYLYLMTLCTCSYLLPWNLLWNILS</sequence>
<dbReference type="AlphaFoldDB" id="A0A9P0JLR7"/>
<dbReference type="PANTHER" id="PTHR11161:SF72">
    <property type="entry name" value="FI21449P1"/>
    <property type="match status" value="1"/>
</dbReference>